<protein>
    <recommendedName>
        <fullName evidence="3">CCHC-type domain-containing protein</fullName>
    </recommendedName>
</protein>
<dbReference type="Pfam" id="PF14111">
    <property type="entry name" value="DUF4283"/>
    <property type="match status" value="1"/>
</dbReference>
<comment type="caution">
    <text evidence="4">The sequence shown here is derived from an EMBL/GenBank/DDBJ whole genome shotgun (WGS) entry which is preliminary data.</text>
</comment>
<dbReference type="InterPro" id="IPR001878">
    <property type="entry name" value="Znf_CCHC"/>
</dbReference>
<organism evidence="4 5">
    <name type="scientific">Rubus argutus</name>
    <name type="common">Southern blackberry</name>
    <dbReference type="NCBI Taxonomy" id="59490"/>
    <lineage>
        <taxon>Eukaryota</taxon>
        <taxon>Viridiplantae</taxon>
        <taxon>Streptophyta</taxon>
        <taxon>Embryophyta</taxon>
        <taxon>Tracheophyta</taxon>
        <taxon>Spermatophyta</taxon>
        <taxon>Magnoliopsida</taxon>
        <taxon>eudicotyledons</taxon>
        <taxon>Gunneridae</taxon>
        <taxon>Pentapetalae</taxon>
        <taxon>rosids</taxon>
        <taxon>fabids</taxon>
        <taxon>Rosales</taxon>
        <taxon>Rosaceae</taxon>
        <taxon>Rosoideae</taxon>
        <taxon>Rosoideae incertae sedis</taxon>
        <taxon>Rubus</taxon>
    </lineage>
</organism>
<feature type="region of interest" description="Disordered" evidence="2">
    <location>
        <begin position="428"/>
        <end position="486"/>
    </location>
</feature>
<dbReference type="AlphaFoldDB" id="A0AAW1WAV7"/>
<keyword evidence="1" id="KW-0479">Metal-binding</keyword>
<dbReference type="Proteomes" id="UP001457282">
    <property type="component" value="Unassembled WGS sequence"/>
</dbReference>
<keyword evidence="1" id="KW-0863">Zinc-finger</keyword>
<keyword evidence="1" id="KW-0862">Zinc</keyword>
<feature type="compositionally biased region" description="Low complexity" evidence="2">
    <location>
        <begin position="445"/>
        <end position="454"/>
    </location>
</feature>
<gene>
    <name evidence="4" type="ORF">M0R45_029489</name>
</gene>
<evidence type="ECO:0000256" key="2">
    <source>
        <dbReference type="SAM" id="MobiDB-lite"/>
    </source>
</evidence>
<feature type="region of interest" description="Disordered" evidence="2">
    <location>
        <begin position="322"/>
        <end position="415"/>
    </location>
</feature>
<evidence type="ECO:0000313" key="5">
    <source>
        <dbReference type="Proteomes" id="UP001457282"/>
    </source>
</evidence>
<feature type="compositionally biased region" description="Polar residues" evidence="2">
    <location>
        <begin position="322"/>
        <end position="334"/>
    </location>
</feature>
<dbReference type="EMBL" id="JBEDUW010000006">
    <property type="protein sequence ID" value="KAK9920953.1"/>
    <property type="molecule type" value="Genomic_DNA"/>
</dbReference>
<keyword evidence="5" id="KW-1185">Reference proteome</keyword>
<dbReference type="PROSITE" id="PS50158">
    <property type="entry name" value="ZF_CCHC"/>
    <property type="match status" value="1"/>
</dbReference>
<dbReference type="PANTHER" id="PTHR31286:SF99">
    <property type="entry name" value="DUF4283 DOMAIN-CONTAINING PROTEIN"/>
    <property type="match status" value="1"/>
</dbReference>
<reference evidence="4 5" key="1">
    <citation type="journal article" date="2023" name="G3 (Bethesda)">
        <title>A chromosome-length genome assembly and annotation of blackberry (Rubus argutus, cv. 'Hillquist').</title>
        <authorList>
            <person name="Bruna T."/>
            <person name="Aryal R."/>
            <person name="Dudchenko O."/>
            <person name="Sargent D.J."/>
            <person name="Mead D."/>
            <person name="Buti M."/>
            <person name="Cavallini A."/>
            <person name="Hytonen T."/>
            <person name="Andres J."/>
            <person name="Pham M."/>
            <person name="Weisz D."/>
            <person name="Mascagni F."/>
            <person name="Usai G."/>
            <person name="Natali L."/>
            <person name="Bassil N."/>
            <person name="Fernandez G.E."/>
            <person name="Lomsadze A."/>
            <person name="Armour M."/>
            <person name="Olukolu B."/>
            <person name="Poorten T."/>
            <person name="Britton C."/>
            <person name="Davik J."/>
            <person name="Ashrafi H."/>
            <person name="Aiden E.L."/>
            <person name="Borodovsky M."/>
            <person name="Worthington M."/>
        </authorList>
    </citation>
    <scope>NUCLEOTIDE SEQUENCE [LARGE SCALE GENOMIC DNA]</scope>
    <source>
        <strain evidence="4">PI 553951</strain>
    </source>
</reference>
<evidence type="ECO:0000259" key="3">
    <source>
        <dbReference type="PROSITE" id="PS50158"/>
    </source>
</evidence>
<proteinExistence type="predicted"/>
<sequence length="603" mass="65520">MATLPAFSFSALPMGDGGEERSPSSQYKRFRSDDLLCDKLKAGQVTSSETESPLLNSNASSTSYASMLLNPMSNYGKAAIDDIEFSDEDCTYSDGDSVPSVLFSERLKDKLNLDWRCAVIIKLVGKPNSSNALKFMADSLKRKWKLQGPWQLIDLPNDYFVVKFHLHEDMNLALCGGPWIIAGQTLVVQQWKPDFDPFANEITIMAVWVRIVGLPLQFYKEFPMRKIGRLLGNMIKVDKLTLAQVRGQFGRLCVEIDLNKPLVPFVDVEGCRYGVVYEGISMICFNCGCFGHAKANCIFQKSETQPTGVAPVVSETENVATASPMSIGNDSPPSGSKVASIKTKNDDGHGPWMLMSYKNKKRDTGVNGSNKGQNSSGSRFSVLDNDDSAMAVPEADIVKTPTTPKIPPPNDNEPRIVSLWKNLQKKLQDKDPDEFITKNLSTRPGSSGSHSSAGCLNTPHPMKDITNGLSVSNANRKLGTPNKTRKNAVVSKMVKGSISGAKSFSISSSEMPSINFKSTSSPVPKSYPTSQCPLVIDPGIRVFDEGSGSLKISTAQVCSDFASATFAQAAGIAMEDHNLKSNDDEASMNADSFSSMEGNMNIS</sequence>
<feature type="domain" description="CCHC-type" evidence="3">
    <location>
        <begin position="284"/>
        <end position="297"/>
    </location>
</feature>
<accession>A0AAW1WAV7</accession>
<feature type="compositionally biased region" description="Low complexity" evidence="2">
    <location>
        <begin position="365"/>
        <end position="378"/>
    </location>
</feature>
<dbReference type="InterPro" id="IPR025558">
    <property type="entry name" value="DUF4283"/>
</dbReference>
<dbReference type="PANTHER" id="PTHR31286">
    <property type="entry name" value="GLYCINE-RICH CELL WALL STRUCTURAL PROTEIN 1.8-LIKE"/>
    <property type="match status" value="1"/>
</dbReference>
<name>A0AAW1WAV7_RUBAR</name>
<dbReference type="GO" id="GO:0008270">
    <property type="term" value="F:zinc ion binding"/>
    <property type="evidence" value="ECO:0007669"/>
    <property type="project" value="UniProtKB-KW"/>
</dbReference>
<evidence type="ECO:0000256" key="1">
    <source>
        <dbReference type="PROSITE-ProRule" id="PRU00047"/>
    </source>
</evidence>
<evidence type="ECO:0000313" key="4">
    <source>
        <dbReference type="EMBL" id="KAK9920953.1"/>
    </source>
</evidence>
<dbReference type="InterPro" id="IPR040256">
    <property type="entry name" value="At4g02000-like"/>
</dbReference>
<dbReference type="GO" id="GO:0003676">
    <property type="term" value="F:nucleic acid binding"/>
    <property type="evidence" value="ECO:0007669"/>
    <property type="project" value="InterPro"/>
</dbReference>